<dbReference type="InterPro" id="IPR016035">
    <property type="entry name" value="Acyl_Trfase/lysoPLipase"/>
</dbReference>
<dbReference type="InterPro" id="IPR014043">
    <property type="entry name" value="Acyl_transferase_dom"/>
</dbReference>
<keyword evidence="6" id="KW-0560">Oxidoreductase</keyword>
<dbReference type="SUPFAM" id="SSF55048">
    <property type="entry name" value="Probable ACP-binding domain of malonyl-CoA ACP transacylase"/>
    <property type="match status" value="1"/>
</dbReference>
<dbReference type="Pfam" id="PF00550">
    <property type="entry name" value="PP-binding"/>
    <property type="match status" value="2"/>
</dbReference>
<comment type="caution">
    <text evidence="6">The sequence shown here is derived from an EMBL/GenBank/DDBJ whole genome shotgun (WGS) entry which is preliminary data.</text>
</comment>
<keyword evidence="1" id="KW-0596">Phosphopantetheine</keyword>
<proteinExistence type="predicted"/>
<organism evidence="6 7">
    <name type="scientific">Crossiella equi</name>
    <dbReference type="NCBI Taxonomy" id="130796"/>
    <lineage>
        <taxon>Bacteria</taxon>
        <taxon>Bacillati</taxon>
        <taxon>Actinomycetota</taxon>
        <taxon>Actinomycetes</taxon>
        <taxon>Pseudonocardiales</taxon>
        <taxon>Pseudonocardiaceae</taxon>
        <taxon>Crossiella</taxon>
    </lineage>
</organism>
<dbReference type="Pfam" id="PF08659">
    <property type="entry name" value="KR"/>
    <property type="match status" value="1"/>
</dbReference>
<dbReference type="InterPro" id="IPR052568">
    <property type="entry name" value="PKS-FAS_Synthase"/>
</dbReference>
<dbReference type="SMART" id="SM00825">
    <property type="entry name" value="PKS_KS"/>
    <property type="match status" value="1"/>
</dbReference>
<dbReference type="SUPFAM" id="SSF52151">
    <property type="entry name" value="FabD/lysophospholipase-like"/>
    <property type="match status" value="1"/>
</dbReference>
<dbReference type="InterPro" id="IPR001227">
    <property type="entry name" value="Ac_transferase_dom_sf"/>
</dbReference>
<dbReference type="Pfam" id="PF03060">
    <property type="entry name" value="NMO"/>
    <property type="match status" value="2"/>
</dbReference>
<dbReference type="Gene3D" id="3.40.47.10">
    <property type="match status" value="1"/>
</dbReference>
<dbReference type="Gene3D" id="3.40.50.720">
    <property type="entry name" value="NAD(P)-binding Rossmann-like Domain"/>
    <property type="match status" value="1"/>
</dbReference>
<dbReference type="InterPro" id="IPR014031">
    <property type="entry name" value="Ketoacyl_synth_C"/>
</dbReference>
<reference evidence="6 7" key="1">
    <citation type="submission" date="2021-03" db="EMBL/GenBank/DDBJ databases">
        <title>Sequencing the genomes of 1000 actinobacteria strains.</title>
        <authorList>
            <person name="Klenk H.-P."/>
        </authorList>
    </citation>
    <scope>NUCLEOTIDE SEQUENCE [LARGE SCALE GENOMIC DNA]</scope>
    <source>
        <strain evidence="6 7">DSM 44580</strain>
    </source>
</reference>
<keyword evidence="6" id="KW-0223">Dioxygenase</keyword>
<dbReference type="InterPro" id="IPR014030">
    <property type="entry name" value="Ketoacyl_synth_N"/>
</dbReference>
<evidence type="ECO:0000313" key="7">
    <source>
        <dbReference type="Proteomes" id="UP001519363"/>
    </source>
</evidence>
<evidence type="ECO:0000259" key="4">
    <source>
        <dbReference type="PROSITE" id="PS50075"/>
    </source>
</evidence>
<dbReference type="Gene3D" id="3.40.366.10">
    <property type="entry name" value="Malonyl-Coenzyme A Acyl Carrier Protein, domain 2"/>
    <property type="match status" value="1"/>
</dbReference>
<keyword evidence="2" id="KW-0597">Phosphoprotein</keyword>
<dbReference type="InterPro" id="IPR016036">
    <property type="entry name" value="Malonyl_transacylase_ACP-bd"/>
</dbReference>
<dbReference type="PANTHER" id="PTHR43074:SF1">
    <property type="entry name" value="BETA-KETOACYL SYNTHASE FAMILY PROTEIN-RELATED"/>
    <property type="match status" value="1"/>
</dbReference>
<dbReference type="InterPro" id="IPR036736">
    <property type="entry name" value="ACP-like_sf"/>
</dbReference>
<feature type="domain" description="Carrier" evidence="4">
    <location>
        <begin position="1672"/>
        <end position="1758"/>
    </location>
</feature>
<dbReference type="InterPro" id="IPR016039">
    <property type="entry name" value="Thiolase-like"/>
</dbReference>
<evidence type="ECO:0000259" key="5">
    <source>
        <dbReference type="PROSITE" id="PS52004"/>
    </source>
</evidence>
<evidence type="ECO:0000313" key="6">
    <source>
        <dbReference type="EMBL" id="MBP2472841.1"/>
    </source>
</evidence>
<dbReference type="GO" id="GO:0016740">
    <property type="term" value="F:transferase activity"/>
    <property type="evidence" value="ECO:0007669"/>
    <property type="project" value="UniProtKB-KW"/>
</dbReference>
<dbReference type="SMART" id="SM00822">
    <property type="entry name" value="PKS_KR"/>
    <property type="match status" value="1"/>
</dbReference>
<dbReference type="InterPro" id="IPR013785">
    <property type="entry name" value="Aldolase_TIM"/>
</dbReference>
<evidence type="ECO:0000256" key="3">
    <source>
        <dbReference type="ARBA" id="ARBA00022679"/>
    </source>
</evidence>
<gene>
    <name evidence="6" type="ORF">JOF53_001713</name>
</gene>
<evidence type="ECO:0000256" key="1">
    <source>
        <dbReference type="ARBA" id="ARBA00022450"/>
    </source>
</evidence>
<dbReference type="SMART" id="SM00827">
    <property type="entry name" value="PKS_AT"/>
    <property type="match status" value="1"/>
</dbReference>
<dbReference type="Pfam" id="PF00698">
    <property type="entry name" value="Acyl_transf_1"/>
    <property type="match status" value="1"/>
</dbReference>
<dbReference type="SUPFAM" id="SSF51735">
    <property type="entry name" value="NAD(P)-binding Rossmann-fold domains"/>
    <property type="match status" value="1"/>
</dbReference>
<dbReference type="SUPFAM" id="SSF47336">
    <property type="entry name" value="ACP-like"/>
    <property type="match status" value="2"/>
</dbReference>
<dbReference type="InterPro" id="IPR057326">
    <property type="entry name" value="KR_dom"/>
</dbReference>
<dbReference type="EMBL" id="JAGIOO010000001">
    <property type="protein sequence ID" value="MBP2472841.1"/>
    <property type="molecule type" value="Genomic_DNA"/>
</dbReference>
<dbReference type="Gene3D" id="3.30.70.250">
    <property type="entry name" value="Malonyl-CoA ACP transacylase, ACP-binding"/>
    <property type="match status" value="1"/>
</dbReference>
<dbReference type="Proteomes" id="UP001519363">
    <property type="component" value="Unassembled WGS sequence"/>
</dbReference>
<dbReference type="Gene3D" id="3.20.20.70">
    <property type="entry name" value="Aldolase class I"/>
    <property type="match status" value="2"/>
</dbReference>
<keyword evidence="7" id="KW-1185">Reference proteome</keyword>
<protein>
    <submittedName>
        <fullName evidence="6">Acyl transferase domain-containing protein/NAD(P)H-dependent flavin oxidoreductase YrpB (Nitropropane dioxygenase family)</fullName>
    </submittedName>
</protein>
<dbReference type="RefSeq" id="WP_209706598.1">
    <property type="nucleotide sequence ID" value="NZ_JAGIOO010000001.1"/>
</dbReference>
<dbReference type="InterPro" id="IPR020841">
    <property type="entry name" value="PKS_Beta-ketoAc_synthase_dom"/>
</dbReference>
<dbReference type="InterPro" id="IPR009081">
    <property type="entry name" value="PP-bd_ACP"/>
</dbReference>
<dbReference type="PROSITE" id="PS52004">
    <property type="entry name" value="KS3_2"/>
    <property type="match status" value="1"/>
</dbReference>
<dbReference type="InterPro" id="IPR013968">
    <property type="entry name" value="PKS_KR"/>
</dbReference>
<dbReference type="SUPFAM" id="SSF53901">
    <property type="entry name" value="Thiolase-like"/>
    <property type="match status" value="1"/>
</dbReference>
<sequence length="2382" mass="245594">MTAQSDRRALVLGVTPFGEANARLVAAVRHAGGLGVLDLGTGARSTREALDLAQRWASGPFGVRVPAGCALTPADLPAAVDTVVLAADSSWQLADIADRFQVLVEITSVAAAQAAAQAGAAGLIARGNEAGGLVGELSSFVLLQKLMATPGLDLPVWVAGGIGVHTAAAAVLGGAAGVVLDTQLALLEESELPEATAALLRTLDGSENAIVDGRRVLTRKGRNPVPPLELGQDAFLAARFAEKYRTTGRVIRAITDAVTTALTQRDLTDVLKPGSNFATAVGVPLPVAQGPMTRVSDQAAFAAEVATGGGLPFIALALAAKEQTRRMMTETAAALGERPWGVGVLGFAPEDVRAAQLEVIRELRPTHAIIAGGRPSQAAALEEVGITTFLHVPSPGLLKQFVEAGARRFIFEGSECGGHVGPRASFALWEAQISVLLDHLGNKSGADFQVIFAGGVHDGRSSAMVAAMAAPLAAKGVGIGVLMGTAYLFTQEAVSAGAVQPLFQQQVLAAEGTELLETAPGHATRCVTSPFARNFQEIKAELTAKGVPDREIWEHLESLNVGRLRIASKGVKREGDQLLGADEAEQLADGLFMAGQVAVLRDAVTTVADLHESVTGGAAVYLTDRREQLAGRFGLTAPARTEPVAPPPLDVAIVGMACMFPDAPDLATFWANIVAGRDSVTEVPAERWDAETYYSPDATGKNINDRTPSRWGGFLPRIPFDPLSYGIPPASLASIEPVQLLALEAARQALRDAGYDGDREFDRARASVVFGAEAGSDLSNATTLRAVLPAYLANLPRELLDQLPPLTEDSFPGMLANVISGRIANRLDLGGANFTVDAACASSLAALDVACKELVNGTSDLVLCGGADLHNGINDYLLFASVHALSATGRSRTFDSTADGIALGEGVACVALKRLADAQRDGDKIYAVVKGLGSASDGKSLGLTAPRPEGQRAALDRAYANARISPAEVGLVEAHGTGTVVGDRTELTTLTKMFVEAGAQPGTCAIGSVKSQIGHTKCAAGLAGLIKAAMALHTGVKPPTLHVEAPNAAWEKDSSPFVFHAAARPWAAEPSQRVAGVSAFGFGGTNFHTVLAAVEAPAPRHSVAAWPAELFTFRGADLRGATKSIQQLLELAAANDTGGRPYRLRDLARTTARKADARTEPVQVAIVADSLDGLVDRLRRAVAGEHDPAGGVYLAGHDSLGGETGKLALLFPGQGSQRTGMLAELFVAFPEVQHLLQRGAKWADLLFPPAAFDTAVAKDNEARLRDTRVAQPALGIAGLAVHQLLDRLGVRADLLAGHSYGELVALAAAGALDAGTLLEISEQRALSILAAADAAGGDPGTMAAVSGQAERITEVLAEAGLAGEVVLANHNSPKQVVISGSTDGIAKAVPALKAAGLSAKPIPVACAFHSPIVAAGGDRFAEVLAAVDVHAPEIPVYANRTAARYGTDVRAELAAQIGSPVRFVEQVEAMYADGARVFVEAGPGKVLSGLVKAILGDRPHVTVTVEPSADSGLRGFLGALATLAVTGVPISTGWLFAGRDTREATTTLPKRAGWTIDGHVVRTADGAYLTGGLAPARRVHLETTTMSSPQQQPAGQHDALVAEFLRTSREILAAQRDVMLSYFGTQPGVAAPQVVQYAPAPQAIPAVVTAPAPVVTAPAPAPVAAPAPAPAPSTVDVLGTVLSIISERTGYPIDMIEPDLDLEADLSIDSIKRTEIAGELATKLGGGLDAASLGDAELEELAKARTAAAISAWLGAKVGSSPAAAPVAAPVTASGPSEAELLTTVLTIISDRTGYPIDMIEPDLDLEADLSIDSIKRTEIAGELATSLGGALDAASLGDAELEELAKARTAATIASWLAAKSGAAPTLATAAAPALAAAPVAVPVAAPAVEAPLTQSAQTGFGIAPKRFVLTPVDVSAAASASPSTLAGTRFVLFGSTGASELSELLLANGAQARTEALARPLTEADGQVDGVVFLDALGDGDLPVLPETFPAFQSALVRGVRWLLAAAPSQLGRAAGLRGLFRTIGREYPDTHASLVETGGTPAADLLAELLATDRHPVVLRRDGGRHALDMVPTPLGALGLGAGPAGDGSTEANAIGLDRDSVVLLVGGARGITAQFAATLAGASGCRIELVGRTAVATEEEDPALAGAKDKTALRAALIAAGLRNPAEIERTASRLLAQREVRATLDELEGLGSQARYHSVDVRDHDALRGLVKEIHAEHGRIDGVVYAAGVIEDKLLAEKDLESFRRVFGTKVDGARALLEAVSDLGETGPRFAVLFGSIAAALGNRGQVDYAAANDALESLGISWSEQTGGRGLTVHWGPWAPSAKHGGMVTPELMQSYTRRGIELIDPEEGTLALLRELAWGGDAVRSVVYSASGW</sequence>
<dbReference type="GO" id="GO:0051213">
    <property type="term" value="F:dioxygenase activity"/>
    <property type="evidence" value="ECO:0007669"/>
    <property type="project" value="UniProtKB-KW"/>
</dbReference>
<dbReference type="InterPro" id="IPR036291">
    <property type="entry name" value="NAD(P)-bd_dom_sf"/>
</dbReference>
<name>A0ABS5A8C5_9PSEU</name>
<dbReference type="Pfam" id="PF00109">
    <property type="entry name" value="ketoacyl-synt"/>
    <property type="match status" value="1"/>
</dbReference>
<evidence type="ECO:0000256" key="2">
    <source>
        <dbReference type="ARBA" id="ARBA00022553"/>
    </source>
</evidence>
<dbReference type="Pfam" id="PF02801">
    <property type="entry name" value="Ketoacyl-synt_C"/>
    <property type="match status" value="1"/>
</dbReference>
<dbReference type="CDD" id="cd00833">
    <property type="entry name" value="PKS"/>
    <property type="match status" value="1"/>
</dbReference>
<dbReference type="PANTHER" id="PTHR43074">
    <property type="entry name" value="OMEGA-3 POLYUNSATURATED FATTY ACID SYNTHASE PFAB-RELATED"/>
    <property type="match status" value="1"/>
</dbReference>
<accession>A0ABS5A8C5</accession>
<feature type="domain" description="Ketosynthase family 3 (KS3)" evidence="5">
    <location>
        <begin position="648"/>
        <end position="1093"/>
    </location>
</feature>
<dbReference type="PROSITE" id="PS50075">
    <property type="entry name" value="CARRIER"/>
    <property type="match status" value="1"/>
</dbReference>
<keyword evidence="3 6" id="KW-0808">Transferase</keyword>
<dbReference type="SUPFAM" id="SSF51412">
    <property type="entry name" value="Inosine monophosphate dehydrogenase (IMPDH)"/>
    <property type="match status" value="2"/>
</dbReference>
<dbReference type="Gene3D" id="1.10.1200.10">
    <property type="entry name" value="ACP-like"/>
    <property type="match status" value="2"/>
</dbReference>